<dbReference type="PROSITE" id="PS50089">
    <property type="entry name" value="ZF_RING_2"/>
    <property type="match status" value="1"/>
</dbReference>
<dbReference type="SMART" id="SM00184">
    <property type="entry name" value="RING"/>
    <property type="match status" value="1"/>
</dbReference>
<keyword evidence="3" id="KW-0862">Zinc</keyword>
<dbReference type="PANTHER" id="PTHR25462:SF305">
    <property type="entry name" value="RING-TYPE DOMAIN-CONTAINING PROTEIN"/>
    <property type="match status" value="1"/>
</dbReference>
<accession>A0AAD9KSI4</accession>
<dbReference type="PROSITE" id="PS00518">
    <property type="entry name" value="ZF_RING_1"/>
    <property type="match status" value="1"/>
</dbReference>
<dbReference type="AlphaFoldDB" id="A0AAD9KSI4"/>
<dbReference type="InterPro" id="IPR013083">
    <property type="entry name" value="Znf_RING/FYVE/PHD"/>
</dbReference>
<dbReference type="InterPro" id="IPR001841">
    <property type="entry name" value="Znf_RING"/>
</dbReference>
<name>A0AAD9KSI4_RIDPI</name>
<organism evidence="6 7">
    <name type="scientific">Ridgeia piscesae</name>
    <name type="common">Tubeworm</name>
    <dbReference type="NCBI Taxonomy" id="27915"/>
    <lineage>
        <taxon>Eukaryota</taxon>
        <taxon>Metazoa</taxon>
        <taxon>Spiralia</taxon>
        <taxon>Lophotrochozoa</taxon>
        <taxon>Annelida</taxon>
        <taxon>Polychaeta</taxon>
        <taxon>Sedentaria</taxon>
        <taxon>Canalipalpata</taxon>
        <taxon>Sabellida</taxon>
        <taxon>Siboglinidae</taxon>
        <taxon>Ridgeia</taxon>
    </lineage>
</organism>
<evidence type="ECO:0000256" key="2">
    <source>
        <dbReference type="ARBA" id="ARBA00022771"/>
    </source>
</evidence>
<sequence length="210" mass="23680">MATWSGGTDDLSSLEELLECAICKEMLTVPKMLQCGHTFCEMCLQGVYNASRQSSNLRCPNCRALTSVPANGISGLRDDFRANEMKAHSEHNVEEADVLYQQNTDEICDIQNTVDDMVKRQRDVKTKIETMQQQILQSYQQTEDGIKETATKMITSIRRQETDILCNLHQKRDEELEPLLKKIDTVEAFLVNAQLLKVSHNVAATNVALA</sequence>
<dbReference type="InterPro" id="IPR027370">
    <property type="entry name" value="Znf-RING_euk"/>
</dbReference>
<gene>
    <name evidence="6" type="ORF">NP493_636g03061</name>
</gene>
<dbReference type="EMBL" id="JAODUO010000636">
    <property type="protein sequence ID" value="KAK2176838.1"/>
    <property type="molecule type" value="Genomic_DNA"/>
</dbReference>
<evidence type="ECO:0000256" key="3">
    <source>
        <dbReference type="ARBA" id="ARBA00022833"/>
    </source>
</evidence>
<evidence type="ECO:0000256" key="1">
    <source>
        <dbReference type="ARBA" id="ARBA00022723"/>
    </source>
</evidence>
<keyword evidence="7" id="KW-1185">Reference proteome</keyword>
<dbReference type="Gene3D" id="3.30.40.10">
    <property type="entry name" value="Zinc/RING finger domain, C3HC4 (zinc finger)"/>
    <property type="match status" value="1"/>
</dbReference>
<evidence type="ECO:0000313" key="6">
    <source>
        <dbReference type="EMBL" id="KAK2176838.1"/>
    </source>
</evidence>
<dbReference type="Pfam" id="PF13445">
    <property type="entry name" value="zf-RING_UBOX"/>
    <property type="match status" value="1"/>
</dbReference>
<comment type="caution">
    <text evidence="6">The sequence shown here is derived from an EMBL/GenBank/DDBJ whole genome shotgun (WGS) entry which is preliminary data.</text>
</comment>
<dbReference type="Proteomes" id="UP001209878">
    <property type="component" value="Unassembled WGS sequence"/>
</dbReference>
<keyword evidence="2 4" id="KW-0863">Zinc-finger</keyword>
<dbReference type="InterPro" id="IPR017907">
    <property type="entry name" value="Znf_RING_CS"/>
</dbReference>
<dbReference type="GO" id="GO:0061630">
    <property type="term" value="F:ubiquitin protein ligase activity"/>
    <property type="evidence" value="ECO:0007669"/>
    <property type="project" value="TreeGrafter"/>
</dbReference>
<dbReference type="SUPFAM" id="SSF57850">
    <property type="entry name" value="RING/U-box"/>
    <property type="match status" value="1"/>
</dbReference>
<dbReference type="PANTHER" id="PTHR25462">
    <property type="entry name" value="BONUS, ISOFORM C-RELATED"/>
    <property type="match status" value="1"/>
</dbReference>
<keyword evidence="1" id="KW-0479">Metal-binding</keyword>
<dbReference type="GO" id="GO:0005654">
    <property type="term" value="C:nucleoplasm"/>
    <property type="evidence" value="ECO:0007669"/>
    <property type="project" value="TreeGrafter"/>
</dbReference>
<proteinExistence type="predicted"/>
<reference evidence="6" key="1">
    <citation type="journal article" date="2023" name="Mol. Biol. Evol.">
        <title>Third-Generation Sequencing Reveals the Adaptive Role of the Epigenome in Three Deep-Sea Polychaetes.</title>
        <authorList>
            <person name="Perez M."/>
            <person name="Aroh O."/>
            <person name="Sun Y."/>
            <person name="Lan Y."/>
            <person name="Juniper S.K."/>
            <person name="Young C.R."/>
            <person name="Angers B."/>
            <person name="Qian P.Y."/>
        </authorList>
    </citation>
    <scope>NUCLEOTIDE SEQUENCE</scope>
    <source>
        <strain evidence="6">R07B-5</strain>
    </source>
</reference>
<feature type="domain" description="RING-type" evidence="5">
    <location>
        <begin position="20"/>
        <end position="63"/>
    </location>
</feature>
<evidence type="ECO:0000259" key="5">
    <source>
        <dbReference type="PROSITE" id="PS50089"/>
    </source>
</evidence>
<dbReference type="GO" id="GO:0008270">
    <property type="term" value="F:zinc ion binding"/>
    <property type="evidence" value="ECO:0007669"/>
    <property type="project" value="UniProtKB-KW"/>
</dbReference>
<evidence type="ECO:0000313" key="7">
    <source>
        <dbReference type="Proteomes" id="UP001209878"/>
    </source>
</evidence>
<evidence type="ECO:0000256" key="4">
    <source>
        <dbReference type="PROSITE-ProRule" id="PRU00175"/>
    </source>
</evidence>
<protein>
    <recommendedName>
        <fullName evidence="5">RING-type domain-containing protein</fullName>
    </recommendedName>
</protein>
<dbReference type="InterPro" id="IPR047153">
    <property type="entry name" value="TRIM45/56/19-like"/>
</dbReference>